<name>A0A1M6JHP5_9FLAO</name>
<dbReference type="InterPro" id="IPR026444">
    <property type="entry name" value="Secre_tail"/>
</dbReference>
<proteinExistence type="predicted"/>
<dbReference type="AlphaFoldDB" id="A0A1M6JHP5"/>
<protein>
    <submittedName>
        <fullName evidence="3">Por secretion system C-terminal sorting domain-containing protein</fullName>
    </submittedName>
</protein>
<evidence type="ECO:0000313" key="4">
    <source>
        <dbReference type="Proteomes" id="UP000184172"/>
    </source>
</evidence>
<accession>A0A1M6JHP5</accession>
<evidence type="ECO:0000259" key="2">
    <source>
        <dbReference type="Pfam" id="PF18962"/>
    </source>
</evidence>
<dbReference type="Proteomes" id="UP000184172">
    <property type="component" value="Unassembled WGS sequence"/>
</dbReference>
<keyword evidence="4" id="KW-1185">Reference proteome</keyword>
<dbReference type="STRING" id="797419.SAMN05216556_11756"/>
<dbReference type="NCBIfam" id="TIGR04183">
    <property type="entry name" value="Por_Secre_tail"/>
    <property type="match status" value="1"/>
</dbReference>
<dbReference type="EMBL" id="FQYV01000017">
    <property type="protein sequence ID" value="SHJ46248.1"/>
    <property type="molecule type" value="Genomic_DNA"/>
</dbReference>
<gene>
    <name evidence="3" type="ORF">SAMN04487908_11756</name>
</gene>
<dbReference type="Pfam" id="PF18962">
    <property type="entry name" value="Por_Secre_tail"/>
    <property type="match status" value="1"/>
</dbReference>
<sequence length="115" mass="12667">MLYYGGAEFLAHVTAVYNPGPVESGYTETVQIQGAAIKVADYEYSKAAIFPNPSSGIIHIENQDIQTIQIYNIAGQKIKELAPQTQLDLSEFSKGIYFLKLISDKGVLVNKIILE</sequence>
<keyword evidence="1" id="KW-0732">Signal</keyword>
<evidence type="ECO:0000256" key="1">
    <source>
        <dbReference type="ARBA" id="ARBA00022729"/>
    </source>
</evidence>
<reference evidence="4" key="1">
    <citation type="submission" date="2016-11" db="EMBL/GenBank/DDBJ databases">
        <authorList>
            <person name="Varghese N."/>
            <person name="Submissions S."/>
        </authorList>
    </citation>
    <scope>NUCLEOTIDE SEQUENCE [LARGE SCALE GENOMIC DNA]</scope>
    <source>
        <strain evidence="4">DSM 26349</strain>
    </source>
</reference>
<organism evidence="3 4">
    <name type="scientific">Aequorivita viscosa</name>
    <dbReference type="NCBI Taxonomy" id="797419"/>
    <lineage>
        <taxon>Bacteria</taxon>
        <taxon>Pseudomonadati</taxon>
        <taxon>Bacteroidota</taxon>
        <taxon>Flavobacteriia</taxon>
        <taxon>Flavobacteriales</taxon>
        <taxon>Flavobacteriaceae</taxon>
        <taxon>Aequorivita</taxon>
    </lineage>
</organism>
<feature type="domain" description="Secretion system C-terminal sorting" evidence="2">
    <location>
        <begin position="49"/>
        <end position="113"/>
    </location>
</feature>
<evidence type="ECO:0000313" key="3">
    <source>
        <dbReference type="EMBL" id="SHJ46248.1"/>
    </source>
</evidence>